<dbReference type="EMBL" id="FPKS01000010">
    <property type="protein sequence ID" value="SFZ75611.1"/>
    <property type="molecule type" value="Genomic_DNA"/>
</dbReference>
<dbReference type="Pfam" id="PF00497">
    <property type="entry name" value="SBP_bac_3"/>
    <property type="match status" value="1"/>
</dbReference>
<evidence type="ECO:0000259" key="2">
    <source>
        <dbReference type="SMART" id="SM00062"/>
    </source>
</evidence>
<dbReference type="InterPro" id="IPR001638">
    <property type="entry name" value="Solute-binding_3/MltF_N"/>
</dbReference>
<dbReference type="STRING" id="1122154.SAMN02746068_01661"/>
<proteinExistence type="predicted"/>
<keyword evidence="1" id="KW-0732">Signal</keyword>
<accession>A0A1K2HFW2</accession>
<name>A0A1K2HFW2_9LACT</name>
<dbReference type="SMART" id="SM00062">
    <property type="entry name" value="PBPb"/>
    <property type="match status" value="1"/>
</dbReference>
<gene>
    <name evidence="3" type="ORF">SAMN02746068_01661</name>
</gene>
<reference evidence="3 4" key="1">
    <citation type="submission" date="2016-11" db="EMBL/GenBank/DDBJ databases">
        <authorList>
            <person name="Jaros S."/>
            <person name="Januszkiewicz K."/>
            <person name="Wedrychowicz H."/>
        </authorList>
    </citation>
    <scope>NUCLEOTIDE SEQUENCE [LARGE SCALE GENOMIC DNA]</scope>
    <source>
        <strain evidence="3 4">DSM 22330</strain>
    </source>
</reference>
<dbReference type="PANTHER" id="PTHR35936">
    <property type="entry name" value="MEMBRANE-BOUND LYTIC MUREIN TRANSGLYCOSYLASE F"/>
    <property type="match status" value="1"/>
</dbReference>
<dbReference type="PANTHER" id="PTHR35936:SF18">
    <property type="entry name" value="L-CYSTINE-BINDING PROTEIN TCYJ"/>
    <property type="match status" value="1"/>
</dbReference>
<dbReference type="PROSITE" id="PS51257">
    <property type="entry name" value="PROKAR_LIPOPROTEIN"/>
    <property type="match status" value="1"/>
</dbReference>
<feature type="domain" description="Solute-binding protein family 3/N-terminal" evidence="2">
    <location>
        <begin position="46"/>
        <end position="275"/>
    </location>
</feature>
<dbReference type="RefSeq" id="WP_244148304.1">
    <property type="nucleotide sequence ID" value="NZ_FPKS01000010.1"/>
</dbReference>
<dbReference type="SUPFAM" id="SSF53850">
    <property type="entry name" value="Periplasmic binding protein-like II"/>
    <property type="match status" value="1"/>
</dbReference>
<evidence type="ECO:0000256" key="1">
    <source>
        <dbReference type="ARBA" id="ARBA00022729"/>
    </source>
</evidence>
<sequence length="280" mass="31102">MTHFMKKNAFRKIAVTLTCATILFTLTACGKKSEKEDDASEKGVTTITVATGNASLPFCYLNEDSKFDGLDVKLMEAIDKALPEYKFKFIGGDFPTTLSNLESGKAMIASFQFEVNNERKAKFTYGTVPYTDWDTFIVTNGDKGKALNTFDEAKGKKIYVTTGTNQAAMAENYLKEHKDAFTLVYGEYTNEQIVEAIKSGTVDATLAPKYSNDLFIKNYGVNFVIGNQPVNKSKAFILFNKKADVKLQKAVNDEMEKLKSDGTLLKLSKKYLGGDYVPKN</sequence>
<dbReference type="Proteomes" id="UP000185655">
    <property type="component" value="Unassembled WGS sequence"/>
</dbReference>
<dbReference type="Gene3D" id="3.40.190.10">
    <property type="entry name" value="Periplasmic binding protein-like II"/>
    <property type="match status" value="2"/>
</dbReference>
<evidence type="ECO:0000313" key="3">
    <source>
        <dbReference type="EMBL" id="SFZ75611.1"/>
    </source>
</evidence>
<evidence type="ECO:0000313" key="4">
    <source>
        <dbReference type="Proteomes" id="UP000185655"/>
    </source>
</evidence>
<organism evidence="3 4">
    <name type="scientific">Pseudolactococcus chungangensis CAU 28 = DSM 22330</name>
    <dbReference type="NCBI Taxonomy" id="1122154"/>
    <lineage>
        <taxon>Bacteria</taxon>
        <taxon>Bacillati</taxon>
        <taxon>Bacillota</taxon>
        <taxon>Bacilli</taxon>
        <taxon>Lactobacillales</taxon>
        <taxon>Streptococcaceae</taxon>
        <taxon>Pseudolactococcus</taxon>
    </lineage>
</organism>
<protein>
    <submittedName>
        <fullName evidence="3">L-cystine transport system substrate-binding protein</fullName>
    </submittedName>
</protein>
<dbReference type="AlphaFoldDB" id="A0A1K2HFW2"/>